<dbReference type="AlphaFoldDB" id="A0AAD5R342"/>
<evidence type="ECO:0000256" key="1">
    <source>
        <dbReference type="ARBA" id="ARBA00005773"/>
    </source>
</evidence>
<dbReference type="GO" id="GO:0090482">
    <property type="term" value="F:vitamin transmembrane transporter activity"/>
    <property type="evidence" value="ECO:0007669"/>
    <property type="project" value="InterPro"/>
</dbReference>
<keyword evidence="2" id="KW-1133">Transmembrane helix</keyword>
<dbReference type="GO" id="GO:0005886">
    <property type="term" value="C:plasma membrane"/>
    <property type="evidence" value="ECO:0007669"/>
    <property type="project" value="TreeGrafter"/>
</dbReference>
<dbReference type="Pfam" id="PF01770">
    <property type="entry name" value="Folate_carrier"/>
    <property type="match status" value="2"/>
</dbReference>
<gene>
    <name evidence="3" type="ORF">KIN20_029949</name>
</gene>
<dbReference type="InterPro" id="IPR036259">
    <property type="entry name" value="MFS_trans_sf"/>
</dbReference>
<comment type="caution">
    <text evidence="3">The sequence shown here is derived from an EMBL/GenBank/DDBJ whole genome shotgun (WGS) entry which is preliminary data.</text>
</comment>
<evidence type="ECO:0000256" key="2">
    <source>
        <dbReference type="SAM" id="Phobius"/>
    </source>
</evidence>
<name>A0AAD5R342_PARTN</name>
<feature type="transmembrane region" description="Helical" evidence="2">
    <location>
        <begin position="317"/>
        <end position="340"/>
    </location>
</feature>
<feature type="transmembrane region" description="Helical" evidence="2">
    <location>
        <begin position="275"/>
        <end position="297"/>
    </location>
</feature>
<keyword evidence="4" id="KW-1185">Reference proteome</keyword>
<keyword evidence="2" id="KW-0472">Membrane</keyword>
<dbReference type="SUPFAM" id="SSF103473">
    <property type="entry name" value="MFS general substrate transporter"/>
    <property type="match status" value="1"/>
</dbReference>
<organism evidence="3 4">
    <name type="scientific">Parelaphostrongylus tenuis</name>
    <name type="common">Meningeal worm</name>
    <dbReference type="NCBI Taxonomy" id="148309"/>
    <lineage>
        <taxon>Eukaryota</taxon>
        <taxon>Metazoa</taxon>
        <taxon>Ecdysozoa</taxon>
        <taxon>Nematoda</taxon>
        <taxon>Chromadorea</taxon>
        <taxon>Rhabditida</taxon>
        <taxon>Rhabditina</taxon>
        <taxon>Rhabditomorpha</taxon>
        <taxon>Strongyloidea</taxon>
        <taxon>Metastrongylidae</taxon>
        <taxon>Parelaphostrongylus</taxon>
    </lineage>
</organism>
<accession>A0AAD5R342</accession>
<dbReference type="Proteomes" id="UP001196413">
    <property type="component" value="Unassembled WGS sequence"/>
</dbReference>
<dbReference type="EMBL" id="JAHQIW010006271">
    <property type="protein sequence ID" value="KAJ1368695.1"/>
    <property type="molecule type" value="Genomic_DNA"/>
</dbReference>
<dbReference type="InterPro" id="IPR002666">
    <property type="entry name" value="Folate_carrier"/>
</dbReference>
<evidence type="ECO:0000313" key="4">
    <source>
        <dbReference type="Proteomes" id="UP001196413"/>
    </source>
</evidence>
<dbReference type="PANTHER" id="PTHR10686">
    <property type="entry name" value="FOLATE TRANSPORTER"/>
    <property type="match status" value="1"/>
</dbReference>
<evidence type="ECO:0008006" key="5">
    <source>
        <dbReference type="Google" id="ProtNLM"/>
    </source>
</evidence>
<dbReference type="PANTHER" id="PTHR10686:SF18">
    <property type="entry name" value="IP11787P-RELATED"/>
    <property type="match status" value="1"/>
</dbReference>
<feature type="transmembrane region" description="Helical" evidence="2">
    <location>
        <begin position="101"/>
        <end position="118"/>
    </location>
</feature>
<keyword evidence="2" id="KW-0812">Transmembrane</keyword>
<proteinExistence type="inferred from homology"/>
<sequence>MRWQMTTILLCTYGFLSEFNPSVPFIREYEENTLNISEDVLKSQVYPLWTYSYTISLLPLLLITDLILYKSMIIFKSVSYIAVWIMLVFAESVLSQQIVQMIWGFASAAKVAYFFVYLRESSKEEFIKVTAYVRGALLMGQFLSYTIELQGALCNAPTYENFAIIHFKTIFEEIKKVYGNIFMLEWSLWWALTTCCCFQIETYVEPLWGAVTETKNADIYNGLTEALCPLVAFPGVLLTRYLQVNWSKWGELCLAACSFLECAILLMMSRTDNRIIMYIGYILYSLVYETMITIAQFNLACALQNDSYGLIFGTNTLVALILQAILTVVVISPLGLALSIRPQFEVYSGYHFVVSLIYLLPPPFINS</sequence>
<reference evidence="3" key="1">
    <citation type="submission" date="2021-06" db="EMBL/GenBank/DDBJ databases">
        <title>Parelaphostrongylus tenuis whole genome reference sequence.</title>
        <authorList>
            <person name="Garwood T.J."/>
            <person name="Larsen P.A."/>
            <person name="Fountain-Jones N.M."/>
            <person name="Garbe J.R."/>
            <person name="Macchietto M.G."/>
            <person name="Kania S.A."/>
            <person name="Gerhold R.W."/>
            <person name="Richards J.E."/>
            <person name="Wolf T.M."/>
        </authorList>
    </citation>
    <scope>NUCLEOTIDE SEQUENCE</scope>
    <source>
        <strain evidence="3">MNPRO001-30</strain>
        <tissue evidence="3">Meninges</tissue>
    </source>
</reference>
<protein>
    <recommendedName>
        <fullName evidence="5">Reduced folate carrier</fullName>
    </recommendedName>
</protein>
<feature type="transmembrane region" description="Helical" evidence="2">
    <location>
        <begin position="347"/>
        <end position="365"/>
    </location>
</feature>
<comment type="similarity">
    <text evidence="1">Belongs to the reduced folate carrier (RFC) transporter (TC 2.A.48) family.</text>
</comment>
<evidence type="ECO:0000313" key="3">
    <source>
        <dbReference type="EMBL" id="KAJ1368695.1"/>
    </source>
</evidence>